<dbReference type="CDD" id="cd03293">
    <property type="entry name" value="ABC_NrtD_SsuB_transporters"/>
    <property type="match status" value="1"/>
</dbReference>
<sequence length="265" mass="29666">MCMPAVRLAVKAVSKSYDRPGRGKILALDRVSLTVGEGEFVSLIGPSGCGKSTLLELVAGLARPDQGDILLQGRSVAGCRGHVSYMPQNDVLFPWRTVLDNVILPLQLQGMATKEARQTARQLLPLFGLAGFADSYPHMLSGGMKQRAAFLRTYLCRQELMLLDEPFGKLDALTKIQMQEWLLDIWQRFQHSVLFVTHDIEEAILLSDRIYLFSPRPGRILAELTVTLPRPRSPRLTTDRAFIKLKETLYSRLQTGFLEQEGEAP</sequence>
<dbReference type="Pfam" id="PF00005">
    <property type="entry name" value="ABC_tran"/>
    <property type="match status" value="1"/>
</dbReference>
<keyword evidence="6" id="KW-1185">Reference proteome</keyword>
<accession>K8DZC8</accession>
<keyword evidence="1" id="KW-0813">Transport</keyword>
<reference evidence="5 6" key="1">
    <citation type="journal article" date="2013" name="Genome Announc.">
        <title>Genome Sequence of the Sulfate-Reducing Bacterium Desulfotomaculum hydrothermale Lam5(T).</title>
        <authorList>
            <person name="Amin O."/>
            <person name="Fardeau M.L."/>
            <person name="Valette O."/>
            <person name="Hirschler-Rea A."/>
            <person name="Barbe V."/>
            <person name="Medigue C."/>
            <person name="Vacherie B."/>
            <person name="Ollivier B."/>
            <person name="Bertin P.N."/>
            <person name="Dolla A."/>
        </authorList>
    </citation>
    <scope>NUCLEOTIDE SEQUENCE [LARGE SCALE GENOMIC DNA]</scope>
    <source>
        <strain evidence="6">Lam5 / DSM 18033</strain>
    </source>
</reference>
<dbReference type="InterPro" id="IPR027417">
    <property type="entry name" value="P-loop_NTPase"/>
</dbReference>
<dbReference type="InterPro" id="IPR003439">
    <property type="entry name" value="ABC_transporter-like_ATP-bd"/>
</dbReference>
<comment type="caution">
    <text evidence="5">The sequence shown here is derived from an EMBL/GenBank/DDBJ whole genome shotgun (WGS) entry which is preliminary data.</text>
</comment>
<evidence type="ECO:0000259" key="4">
    <source>
        <dbReference type="PROSITE" id="PS50893"/>
    </source>
</evidence>
<dbReference type="InterPro" id="IPR017871">
    <property type="entry name" value="ABC_transporter-like_CS"/>
</dbReference>
<keyword evidence="3 5" id="KW-0067">ATP-binding</keyword>
<dbReference type="Gene3D" id="3.40.50.300">
    <property type="entry name" value="P-loop containing nucleotide triphosphate hydrolases"/>
    <property type="match status" value="1"/>
</dbReference>
<dbReference type="PANTHER" id="PTHR42788:SF2">
    <property type="entry name" value="ABC TRANSPORTER ATP-BINDING PROTEIN"/>
    <property type="match status" value="1"/>
</dbReference>
<dbReference type="SUPFAM" id="SSF52540">
    <property type="entry name" value="P-loop containing nucleoside triphosphate hydrolases"/>
    <property type="match status" value="1"/>
</dbReference>
<feature type="domain" description="ABC transporter" evidence="4">
    <location>
        <begin position="8"/>
        <end position="240"/>
    </location>
</feature>
<protein>
    <submittedName>
        <fullName evidence="5">Putative nitrate transport ATP-binding protein NrtD</fullName>
    </submittedName>
</protein>
<evidence type="ECO:0000256" key="3">
    <source>
        <dbReference type="ARBA" id="ARBA00022840"/>
    </source>
</evidence>
<organism evidence="5 6">
    <name type="scientific">Desulforamulus hydrothermalis Lam5 = DSM 18033</name>
    <dbReference type="NCBI Taxonomy" id="1121428"/>
    <lineage>
        <taxon>Bacteria</taxon>
        <taxon>Bacillati</taxon>
        <taxon>Bacillota</taxon>
        <taxon>Clostridia</taxon>
        <taxon>Eubacteriales</taxon>
        <taxon>Peptococcaceae</taxon>
        <taxon>Desulforamulus</taxon>
    </lineage>
</organism>
<dbReference type="STRING" id="1121428.DESHY_30069"/>
<dbReference type="SMART" id="SM00382">
    <property type="entry name" value="AAA"/>
    <property type="match status" value="1"/>
</dbReference>
<dbReference type="GO" id="GO:0016887">
    <property type="term" value="F:ATP hydrolysis activity"/>
    <property type="evidence" value="ECO:0007669"/>
    <property type="project" value="InterPro"/>
</dbReference>
<dbReference type="PROSITE" id="PS00211">
    <property type="entry name" value="ABC_TRANSPORTER_1"/>
    <property type="match status" value="1"/>
</dbReference>
<dbReference type="GO" id="GO:0005524">
    <property type="term" value="F:ATP binding"/>
    <property type="evidence" value="ECO:0007669"/>
    <property type="project" value="UniProtKB-KW"/>
</dbReference>
<keyword evidence="2" id="KW-0547">Nucleotide-binding</keyword>
<evidence type="ECO:0000313" key="6">
    <source>
        <dbReference type="Proteomes" id="UP000009315"/>
    </source>
</evidence>
<dbReference type="eggNOG" id="COG1116">
    <property type="taxonomic scope" value="Bacteria"/>
</dbReference>
<name>K8DZC8_9FIRM</name>
<evidence type="ECO:0000313" key="5">
    <source>
        <dbReference type="EMBL" id="CCO08379.1"/>
    </source>
</evidence>
<proteinExistence type="predicted"/>
<evidence type="ECO:0000256" key="2">
    <source>
        <dbReference type="ARBA" id="ARBA00022741"/>
    </source>
</evidence>
<dbReference type="AlphaFoldDB" id="K8DZC8"/>
<evidence type="ECO:0000256" key="1">
    <source>
        <dbReference type="ARBA" id="ARBA00022448"/>
    </source>
</evidence>
<dbReference type="EMBL" id="CAOS01000010">
    <property type="protein sequence ID" value="CCO08379.1"/>
    <property type="molecule type" value="Genomic_DNA"/>
</dbReference>
<dbReference type="PROSITE" id="PS50893">
    <property type="entry name" value="ABC_TRANSPORTER_2"/>
    <property type="match status" value="1"/>
</dbReference>
<dbReference type="InterPro" id="IPR003593">
    <property type="entry name" value="AAA+_ATPase"/>
</dbReference>
<dbReference type="InterPro" id="IPR050166">
    <property type="entry name" value="ABC_transporter_ATP-bind"/>
</dbReference>
<dbReference type="Proteomes" id="UP000009315">
    <property type="component" value="Unassembled WGS sequence"/>
</dbReference>
<gene>
    <name evidence="5" type="primary">nrtD</name>
    <name evidence="5" type="ORF">DESHY_30069</name>
</gene>
<dbReference type="PANTHER" id="PTHR42788">
    <property type="entry name" value="TAURINE IMPORT ATP-BINDING PROTEIN-RELATED"/>
    <property type="match status" value="1"/>
</dbReference>